<gene>
    <name evidence="1" type="ORF">SDC9_68587</name>
</gene>
<evidence type="ECO:0000313" key="1">
    <source>
        <dbReference type="EMBL" id="MPM22136.1"/>
    </source>
</evidence>
<proteinExistence type="predicted"/>
<organism evidence="1">
    <name type="scientific">bioreactor metagenome</name>
    <dbReference type="NCBI Taxonomy" id="1076179"/>
    <lineage>
        <taxon>unclassified sequences</taxon>
        <taxon>metagenomes</taxon>
        <taxon>ecological metagenomes</taxon>
    </lineage>
</organism>
<sequence length="106" mass="11468">MAKADAGVEPKRYLAAGGEFAVELQLRNRVDRDPAALVDCKFHLLRGDVVGDIKDALRLVSRFHVRQYLAGGHGVGSEAALADNLEQRDVVVGLHRIAGLVVAVRK</sequence>
<accession>A0A644Y0V5</accession>
<dbReference type="AlphaFoldDB" id="A0A644Y0V5"/>
<comment type="caution">
    <text evidence="1">The sequence shown here is derived from an EMBL/GenBank/DDBJ whole genome shotgun (WGS) entry which is preliminary data.</text>
</comment>
<reference evidence="1" key="1">
    <citation type="submission" date="2019-08" db="EMBL/GenBank/DDBJ databases">
        <authorList>
            <person name="Kucharzyk K."/>
            <person name="Murdoch R.W."/>
            <person name="Higgins S."/>
            <person name="Loffler F."/>
        </authorList>
    </citation>
    <scope>NUCLEOTIDE SEQUENCE</scope>
</reference>
<name>A0A644Y0V5_9ZZZZ</name>
<dbReference type="EMBL" id="VSSQ01003744">
    <property type="protein sequence ID" value="MPM22136.1"/>
    <property type="molecule type" value="Genomic_DNA"/>
</dbReference>
<protein>
    <submittedName>
        <fullName evidence="1">Uncharacterized protein</fullName>
    </submittedName>
</protein>